<dbReference type="Proteomes" id="UP000179227">
    <property type="component" value="Unassembled WGS sequence"/>
</dbReference>
<accession>A0A1F5I024</accession>
<evidence type="ECO:0000256" key="1">
    <source>
        <dbReference type="SAM" id="Phobius"/>
    </source>
</evidence>
<gene>
    <name evidence="2" type="ORF">A3A60_00095</name>
</gene>
<name>A0A1F5I024_9BACT</name>
<evidence type="ECO:0000313" key="2">
    <source>
        <dbReference type="EMBL" id="OGE09716.1"/>
    </source>
</evidence>
<proteinExistence type="predicted"/>
<evidence type="ECO:0000313" key="3">
    <source>
        <dbReference type="Proteomes" id="UP000179227"/>
    </source>
</evidence>
<sequence>MKIKLPAVLVATIIAVFLLLAYLAFFQKKAVAPTDFTVPATSPQVSVLKPEDEALKNALNLYITKKQEGVDFTFGPCLGKIADDWVADIAHNPRQPVDDKRENQCADFREGRAHHFIELDPEGNLIRSM</sequence>
<dbReference type="EMBL" id="MFBS01000017">
    <property type="protein sequence ID" value="OGE09716.1"/>
    <property type="molecule type" value="Genomic_DNA"/>
</dbReference>
<protein>
    <submittedName>
        <fullName evidence="2">Uncharacterized protein</fullName>
    </submittedName>
</protein>
<comment type="caution">
    <text evidence="2">The sequence shown here is derived from an EMBL/GenBank/DDBJ whole genome shotgun (WGS) entry which is preliminary data.</text>
</comment>
<dbReference type="AlphaFoldDB" id="A0A1F5I024"/>
<keyword evidence="1" id="KW-0472">Membrane</keyword>
<keyword evidence="1" id="KW-1133">Transmembrane helix</keyword>
<reference evidence="2 3" key="1">
    <citation type="journal article" date="2016" name="Nat. Commun.">
        <title>Thousands of microbial genomes shed light on interconnected biogeochemical processes in an aquifer system.</title>
        <authorList>
            <person name="Anantharaman K."/>
            <person name="Brown C.T."/>
            <person name="Hug L.A."/>
            <person name="Sharon I."/>
            <person name="Castelle C.J."/>
            <person name="Probst A.J."/>
            <person name="Thomas B.C."/>
            <person name="Singh A."/>
            <person name="Wilkins M.J."/>
            <person name="Karaoz U."/>
            <person name="Brodie E.L."/>
            <person name="Williams K.H."/>
            <person name="Hubbard S.S."/>
            <person name="Banfield J.F."/>
        </authorList>
    </citation>
    <scope>NUCLEOTIDE SEQUENCE [LARGE SCALE GENOMIC DNA]</scope>
</reference>
<feature type="transmembrane region" description="Helical" evidence="1">
    <location>
        <begin position="7"/>
        <end position="26"/>
    </location>
</feature>
<keyword evidence="1" id="KW-0812">Transmembrane</keyword>
<organism evidence="2 3">
    <name type="scientific">Candidatus Curtissbacteria bacterium RIFCSPLOWO2_01_FULL_42_26</name>
    <dbReference type="NCBI Taxonomy" id="1797729"/>
    <lineage>
        <taxon>Bacteria</taxon>
        <taxon>Candidatus Curtissiibacteriota</taxon>
    </lineage>
</organism>
<dbReference type="STRING" id="1797729.A3A60_00095"/>